<dbReference type="AlphaFoldDB" id="A0A8K0RRF1"/>
<sequence length="90" mass="10260">MEMYRPSPDILILSLGSVILPLCWTKYAALFFCFYYWLFSFLFSFSPPLIPLLLSSTTPSGIHRDLILRTLSNSVSSSWLQTSAPCYNVL</sequence>
<evidence type="ECO:0000313" key="3">
    <source>
        <dbReference type="Proteomes" id="UP000813427"/>
    </source>
</evidence>
<proteinExistence type="predicted"/>
<feature type="transmembrane region" description="Helical" evidence="1">
    <location>
        <begin position="35"/>
        <end position="54"/>
    </location>
</feature>
<name>A0A8K0RRF1_9HYPO</name>
<organism evidence="2 3">
    <name type="scientific">Fusarium tricinctum</name>
    <dbReference type="NCBI Taxonomy" id="61284"/>
    <lineage>
        <taxon>Eukaryota</taxon>
        <taxon>Fungi</taxon>
        <taxon>Dikarya</taxon>
        <taxon>Ascomycota</taxon>
        <taxon>Pezizomycotina</taxon>
        <taxon>Sordariomycetes</taxon>
        <taxon>Hypocreomycetidae</taxon>
        <taxon>Hypocreales</taxon>
        <taxon>Nectriaceae</taxon>
        <taxon>Fusarium</taxon>
        <taxon>Fusarium tricinctum species complex</taxon>
    </lineage>
</organism>
<keyword evidence="1" id="KW-0472">Membrane</keyword>
<keyword evidence="1" id="KW-1133">Transmembrane helix</keyword>
<evidence type="ECO:0000256" key="1">
    <source>
        <dbReference type="SAM" id="Phobius"/>
    </source>
</evidence>
<accession>A0A8K0RRF1</accession>
<protein>
    <submittedName>
        <fullName evidence="2">Uncharacterized protein</fullName>
    </submittedName>
</protein>
<keyword evidence="3" id="KW-1185">Reference proteome</keyword>
<keyword evidence="1" id="KW-0812">Transmembrane</keyword>
<dbReference type="EMBL" id="JAGPXF010000006">
    <property type="protein sequence ID" value="KAH7239084.1"/>
    <property type="molecule type" value="Genomic_DNA"/>
</dbReference>
<comment type="caution">
    <text evidence="2">The sequence shown here is derived from an EMBL/GenBank/DDBJ whole genome shotgun (WGS) entry which is preliminary data.</text>
</comment>
<evidence type="ECO:0000313" key="2">
    <source>
        <dbReference type="EMBL" id="KAH7239084.1"/>
    </source>
</evidence>
<gene>
    <name evidence="2" type="ORF">BKA59DRAFT_269375</name>
</gene>
<reference evidence="2" key="1">
    <citation type="journal article" date="2021" name="Nat. Commun.">
        <title>Genetic determinants of endophytism in the Arabidopsis root mycobiome.</title>
        <authorList>
            <person name="Mesny F."/>
            <person name="Miyauchi S."/>
            <person name="Thiergart T."/>
            <person name="Pickel B."/>
            <person name="Atanasova L."/>
            <person name="Karlsson M."/>
            <person name="Huettel B."/>
            <person name="Barry K.W."/>
            <person name="Haridas S."/>
            <person name="Chen C."/>
            <person name="Bauer D."/>
            <person name="Andreopoulos W."/>
            <person name="Pangilinan J."/>
            <person name="LaButti K."/>
            <person name="Riley R."/>
            <person name="Lipzen A."/>
            <person name="Clum A."/>
            <person name="Drula E."/>
            <person name="Henrissat B."/>
            <person name="Kohler A."/>
            <person name="Grigoriev I.V."/>
            <person name="Martin F.M."/>
            <person name="Hacquard S."/>
        </authorList>
    </citation>
    <scope>NUCLEOTIDE SEQUENCE</scope>
    <source>
        <strain evidence="2">MPI-SDFR-AT-0068</strain>
    </source>
</reference>
<dbReference type="Proteomes" id="UP000813427">
    <property type="component" value="Unassembled WGS sequence"/>
</dbReference>